<evidence type="ECO:0000256" key="2">
    <source>
        <dbReference type="ARBA" id="ARBA00011900"/>
    </source>
</evidence>
<dbReference type="PRINTS" id="PR00507">
    <property type="entry name" value="N12N6MTFRASE"/>
</dbReference>
<protein>
    <recommendedName>
        <fullName evidence="2">site-specific DNA-methyltransferase (adenine-specific)</fullName>
        <ecNumber evidence="2">2.1.1.72</ecNumber>
    </recommendedName>
</protein>
<evidence type="ECO:0000259" key="8">
    <source>
        <dbReference type="Pfam" id="PF02384"/>
    </source>
</evidence>
<keyword evidence="3 10" id="KW-0489">Methyltransferase</keyword>
<evidence type="ECO:0000256" key="1">
    <source>
        <dbReference type="ARBA" id="ARBA00006594"/>
    </source>
</evidence>
<dbReference type="EMBL" id="PDSG01000004">
    <property type="protein sequence ID" value="PIE20722.1"/>
    <property type="molecule type" value="Genomic_DNA"/>
</dbReference>
<dbReference type="GO" id="GO:0032259">
    <property type="term" value="P:methylation"/>
    <property type="evidence" value="ECO:0007669"/>
    <property type="project" value="UniProtKB-KW"/>
</dbReference>
<evidence type="ECO:0000256" key="7">
    <source>
        <dbReference type="ARBA" id="ARBA00047942"/>
    </source>
</evidence>
<keyword evidence="5" id="KW-0949">S-adenosyl-L-methionine</keyword>
<gene>
    <name evidence="10" type="ORF">CSA61_00730</name>
</gene>
<accession>A0A2G6JDW2</accession>
<evidence type="ECO:0000256" key="6">
    <source>
        <dbReference type="ARBA" id="ARBA00022747"/>
    </source>
</evidence>
<reference evidence="10 11" key="1">
    <citation type="submission" date="2017-10" db="EMBL/GenBank/DDBJ databases">
        <title>Novel microbial diversity and functional potential in the marine mammal oral microbiome.</title>
        <authorList>
            <person name="Dudek N.K."/>
            <person name="Sun C.L."/>
            <person name="Burstein D."/>
            <person name="Kantor R.S."/>
            <person name="Aliaga Goltsman D.S."/>
            <person name="Bik E.M."/>
            <person name="Thomas B.C."/>
            <person name="Banfield J.F."/>
            <person name="Relman D.A."/>
        </authorList>
    </citation>
    <scope>NUCLEOTIDE SEQUENCE [LARGE SCALE GENOMIC DNA]</scope>
    <source>
        <strain evidence="10">DOLJORAL78_49_30</strain>
    </source>
</reference>
<evidence type="ECO:0000256" key="3">
    <source>
        <dbReference type="ARBA" id="ARBA00022603"/>
    </source>
</evidence>
<dbReference type="SUPFAM" id="SSF53335">
    <property type="entry name" value="S-adenosyl-L-methionine-dependent methyltransferases"/>
    <property type="match status" value="1"/>
</dbReference>
<dbReference type="InterPro" id="IPR051537">
    <property type="entry name" value="DNA_Adenine_Mtase"/>
</dbReference>
<organism evidence="10 11">
    <name type="scientific">Neptuniibacter caesariensis</name>
    <dbReference type="NCBI Taxonomy" id="207954"/>
    <lineage>
        <taxon>Bacteria</taxon>
        <taxon>Pseudomonadati</taxon>
        <taxon>Pseudomonadota</taxon>
        <taxon>Gammaproteobacteria</taxon>
        <taxon>Oceanospirillales</taxon>
        <taxon>Oceanospirillaceae</taxon>
        <taxon>Neptuniibacter</taxon>
    </lineage>
</organism>
<dbReference type="GO" id="GO:0009007">
    <property type="term" value="F:site-specific DNA-methyltransferase (adenine-specific) activity"/>
    <property type="evidence" value="ECO:0007669"/>
    <property type="project" value="UniProtKB-EC"/>
</dbReference>
<evidence type="ECO:0000313" key="10">
    <source>
        <dbReference type="EMBL" id="PIE20722.1"/>
    </source>
</evidence>
<proteinExistence type="inferred from homology"/>
<evidence type="ECO:0000313" key="11">
    <source>
        <dbReference type="Proteomes" id="UP000242733"/>
    </source>
</evidence>
<dbReference type="Gene3D" id="3.40.50.150">
    <property type="entry name" value="Vaccinia Virus protein VP39"/>
    <property type="match status" value="1"/>
</dbReference>
<dbReference type="InterPro" id="IPR029063">
    <property type="entry name" value="SAM-dependent_MTases_sf"/>
</dbReference>
<name>A0A2G6JDW2_NEPCE</name>
<dbReference type="InterPro" id="IPR022749">
    <property type="entry name" value="D12N6_MeTrfase_N"/>
</dbReference>
<evidence type="ECO:0000259" key="9">
    <source>
        <dbReference type="Pfam" id="PF12161"/>
    </source>
</evidence>
<evidence type="ECO:0000256" key="4">
    <source>
        <dbReference type="ARBA" id="ARBA00022679"/>
    </source>
</evidence>
<dbReference type="EC" id="2.1.1.72" evidence="2"/>
<comment type="catalytic activity">
    <reaction evidence="7">
        <text>a 2'-deoxyadenosine in DNA + S-adenosyl-L-methionine = an N(6)-methyl-2'-deoxyadenosine in DNA + S-adenosyl-L-homocysteine + H(+)</text>
        <dbReference type="Rhea" id="RHEA:15197"/>
        <dbReference type="Rhea" id="RHEA-COMP:12418"/>
        <dbReference type="Rhea" id="RHEA-COMP:12419"/>
        <dbReference type="ChEBI" id="CHEBI:15378"/>
        <dbReference type="ChEBI" id="CHEBI:57856"/>
        <dbReference type="ChEBI" id="CHEBI:59789"/>
        <dbReference type="ChEBI" id="CHEBI:90615"/>
        <dbReference type="ChEBI" id="CHEBI:90616"/>
        <dbReference type="EC" id="2.1.1.72"/>
    </reaction>
</comment>
<dbReference type="GO" id="GO:0008170">
    <property type="term" value="F:N-methyltransferase activity"/>
    <property type="evidence" value="ECO:0007669"/>
    <property type="project" value="InterPro"/>
</dbReference>
<dbReference type="Pfam" id="PF12161">
    <property type="entry name" value="HsdM_N"/>
    <property type="match status" value="1"/>
</dbReference>
<dbReference type="InterPro" id="IPR003356">
    <property type="entry name" value="DNA_methylase_A-5"/>
</dbReference>
<feature type="domain" description="N6 adenine-specific DNA methyltransferase N-terminal" evidence="9">
    <location>
        <begin position="14"/>
        <end position="145"/>
    </location>
</feature>
<feature type="domain" description="DNA methylase adenine-specific" evidence="8">
    <location>
        <begin position="159"/>
        <end position="350"/>
    </location>
</feature>
<dbReference type="PANTHER" id="PTHR42933">
    <property type="entry name" value="SLR6095 PROTEIN"/>
    <property type="match status" value="1"/>
</dbReference>
<dbReference type="GO" id="GO:0003677">
    <property type="term" value="F:DNA binding"/>
    <property type="evidence" value="ECO:0007669"/>
    <property type="project" value="InterPro"/>
</dbReference>
<feature type="domain" description="DNA methylase adenine-specific" evidence="8">
    <location>
        <begin position="373"/>
        <end position="465"/>
    </location>
</feature>
<dbReference type="Pfam" id="PF02384">
    <property type="entry name" value="N6_Mtase"/>
    <property type="match status" value="2"/>
</dbReference>
<comment type="caution">
    <text evidence="10">The sequence shown here is derived from an EMBL/GenBank/DDBJ whole genome shotgun (WGS) entry which is preliminary data.</text>
</comment>
<keyword evidence="4 10" id="KW-0808">Transferase</keyword>
<comment type="similarity">
    <text evidence="1">Belongs to the N(4)/N(6)-methyltransferase family.</text>
</comment>
<evidence type="ECO:0000256" key="5">
    <source>
        <dbReference type="ARBA" id="ARBA00022691"/>
    </source>
</evidence>
<keyword evidence="6" id="KW-0680">Restriction system</keyword>
<dbReference type="PANTHER" id="PTHR42933:SF3">
    <property type="entry name" value="TYPE I RESTRICTION ENZYME MJAVIII METHYLASE SUBUNIT"/>
    <property type="match status" value="1"/>
</dbReference>
<dbReference type="Proteomes" id="UP000242733">
    <property type="component" value="Unassembled WGS sequence"/>
</dbReference>
<dbReference type="GO" id="GO:0009307">
    <property type="term" value="P:DNA restriction-modification system"/>
    <property type="evidence" value="ECO:0007669"/>
    <property type="project" value="UniProtKB-KW"/>
</dbReference>
<sequence>MKDQDKYKKHSDLVWNIANLLRGPYRPPQYRKVMIPLTVFRRLDSVLEESKDAVIQEYAKLSARNLDTATIEKTINHKFDLAFHNTSPLTFATLLDDPEKLATNLKAYINGFSTRARSIIEKFKFEEEIDRLDEANRLFEIIKEFQDVDLHPERVSNVAMGYIFEDLVRRFNEQANEEAGDHFTPREVVKLMVKLLFTGEEHIYTKGKVIKIYDPTCGTGGILSESEHAIKEENQQANIELFGQEYNPESYAICGSDLMIKGEDVNNIVFGDTLGTGKAKEGFTDGDGHPNEYFHYMAANPPFGVEWKPEKDYVTQEHDNFGFNGRFGAGLPRINDGALLFLLHMISKMQRPPEHYALPAIKGEKAGVKEGEGSRIAIIFNGSPLFTGDAGGGESNIRRWIIENDMLEAVVGLPDQLFYNTGIYTYIWIVTNRKAKKRQGKVQLINATDFAWKMKKSLGDKRKKLGEGPAPEHPNEPNHIAEITKIYAAFQDNEQRTLNTIGTNVDSPKDKKRDPNQPIYVSKIFNNQDFGYFKITVERPLRLNFTINDERITRVTQTSYYQDLATSKKRKDADKIKQEIQAGKQRQQDILHVLNSLKPKFAAGELVKDRAEFEQTLKAAFKAAGISFDSPLKKALLADQALGEKDPTAKPCINAKGKFEPDADLRDTENVPFPGGLLANGKRDADNALIDLPLPLDYEGKHNKGKVDKSQLLEQVQAHCEAYLQKEVLPYRDDAWIDHSKIKVGYEIPFNRHFYQYQPPRELSEIEADIKALEAEIMDMLKGVI</sequence>
<dbReference type="AlphaFoldDB" id="A0A2G6JDW2"/>